<dbReference type="InterPro" id="IPR009003">
    <property type="entry name" value="Peptidase_S1_PA"/>
</dbReference>
<dbReference type="InterPro" id="IPR050966">
    <property type="entry name" value="Glutamyl_endopeptidase"/>
</dbReference>
<evidence type="ECO:0000313" key="4">
    <source>
        <dbReference type="EMBL" id="SLN39530.1"/>
    </source>
</evidence>
<dbReference type="Gene3D" id="2.40.10.10">
    <property type="entry name" value="Trypsin-like serine proteases"/>
    <property type="match status" value="2"/>
</dbReference>
<dbReference type="SUPFAM" id="SSF50494">
    <property type="entry name" value="Trypsin-like serine proteases"/>
    <property type="match status" value="1"/>
</dbReference>
<feature type="domain" description="Peptidase S1" evidence="3">
    <location>
        <begin position="40"/>
        <end position="232"/>
    </location>
</feature>
<dbReference type="Proteomes" id="UP000193870">
    <property type="component" value="Unassembled WGS sequence"/>
</dbReference>
<dbReference type="RefSeq" id="WP_085853685.1">
    <property type="nucleotide sequence ID" value="NZ_FOPF01000004.1"/>
</dbReference>
<dbReference type="EMBL" id="FWFV01000004">
    <property type="protein sequence ID" value="SLN39530.1"/>
    <property type="molecule type" value="Genomic_DNA"/>
</dbReference>
<feature type="chain" id="PRO_5010999895" evidence="2">
    <location>
        <begin position="23"/>
        <end position="262"/>
    </location>
</feature>
<keyword evidence="5" id="KW-1185">Reference proteome</keyword>
<evidence type="ECO:0000313" key="5">
    <source>
        <dbReference type="Proteomes" id="UP000193870"/>
    </source>
</evidence>
<keyword evidence="1 2" id="KW-0732">Signal</keyword>
<evidence type="ECO:0000259" key="3">
    <source>
        <dbReference type="SMART" id="SM00020"/>
    </source>
</evidence>
<organism evidence="4 5">
    <name type="scientific">Palleronia marisminoris</name>
    <dbReference type="NCBI Taxonomy" id="315423"/>
    <lineage>
        <taxon>Bacteria</taxon>
        <taxon>Pseudomonadati</taxon>
        <taxon>Pseudomonadota</taxon>
        <taxon>Alphaproteobacteria</taxon>
        <taxon>Rhodobacterales</taxon>
        <taxon>Roseobacteraceae</taxon>
        <taxon>Palleronia</taxon>
    </lineage>
</organism>
<dbReference type="Pfam" id="PF00089">
    <property type="entry name" value="Trypsin"/>
    <property type="match status" value="1"/>
</dbReference>
<reference evidence="4 5" key="1">
    <citation type="submission" date="2017-03" db="EMBL/GenBank/DDBJ databases">
        <authorList>
            <person name="Afonso C.L."/>
            <person name="Miller P.J."/>
            <person name="Scott M.A."/>
            <person name="Spackman E."/>
            <person name="Goraichik I."/>
            <person name="Dimitrov K.M."/>
            <person name="Suarez D.L."/>
            <person name="Swayne D.E."/>
        </authorList>
    </citation>
    <scope>NUCLEOTIDE SEQUENCE [LARGE SCALE GENOMIC DNA]</scope>
    <source>
        <strain evidence="4 5">CECT 7066</strain>
    </source>
</reference>
<dbReference type="InterPro" id="IPR018114">
    <property type="entry name" value="TRYPSIN_HIS"/>
</dbReference>
<dbReference type="SMART" id="SM00020">
    <property type="entry name" value="Tryp_SPc"/>
    <property type="match status" value="1"/>
</dbReference>
<dbReference type="AlphaFoldDB" id="A0A1Y5SFC2"/>
<dbReference type="PROSITE" id="PS00134">
    <property type="entry name" value="TRYPSIN_HIS"/>
    <property type="match status" value="1"/>
</dbReference>
<dbReference type="PRINTS" id="PR00722">
    <property type="entry name" value="CHYMOTRYPSIN"/>
</dbReference>
<dbReference type="InterPro" id="IPR001254">
    <property type="entry name" value="Trypsin_dom"/>
</dbReference>
<dbReference type="PANTHER" id="PTHR15462:SF8">
    <property type="entry name" value="SERINE PROTEASE"/>
    <property type="match status" value="1"/>
</dbReference>
<dbReference type="InterPro" id="IPR043504">
    <property type="entry name" value="Peptidase_S1_PA_chymotrypsin"/>
</dbReference>
<sequence>MRILAALSLMALVLLRPAVATAGDSDLRQLATGDDVRAFRAVGRLEIAGQGFCTATLIDTRLVLTAAHCVTDEAGGPIAPEMLVFRAGLRDGRADAERGARRVVISRGYRPGAEGTGALAADIALIELDRPVDPHIVAPIPAGAMAGVRIGIVSYAHDRAERPALQQECRVLARESGALVMSCDVDFGSSGAPVLRFDGATPQVVSVVSAKAEADGRKVSVGADIAHVLPALRAELTASNGVFWRSADGGARPETGARFIRP</sequence>
<feature type="signal peptide" evidence="2">
    <location>
        <begin position="1"/>
        <end position="22"/>
    </location>
</feature>
<gene>
    <name evidence="4" type="ORF">PAM7066_01676</name>
</gene>
<protein>
    <submittedName>
        <fullName evidence="4">Trypsin</fullName>
    </submittedName>
</protein>
<dbReference type="STRING" id="315423.SAMN04488020_10453"/>
<evidence type="ECO:0000256" key="2">
    <source>
        <dbReference type="SAM" id="SignalP"/>
    </source>
</evidence>
<dbReference type="InterPro" id="IPR001314">
    <property type="entry name" value="Peptidase_S1A"/>
</dbReference>
<proteinExistence type="predicted"/>
<dbReference type="GO" id="GO:0004252">
    <property type="term" value="F:serine-type endopeptidase activity"/>
    <property type="evidence" value="ECO:0007669"/>
    <property type="project" value="InterPro"/>
</dbReference>
<dbReference type="PANTHER" id="PTHR15462">
    <property type="entry name" value="SERINE PROTEASE"/>
    <property type="match status" value="1"/>
</dbReference>
<accession>A0A1Y5SFC2</accession>
<dbReference type="GO" id="GO:0006508">
    <property type="term" value="P:proteolysis"/>
    <property type="evidence" value="ECO:0007669"/>
    <property type="project" value="InterPro"/>
</dbReference>
<dbReference type="OrthoDB" id="267336at2"/>
<evidence type="ECO:0000256" key="1">
    <source>
        <dbReference type="ARBA" id="ARBA00022729"/>
    </source>
</evidence>
<name>A0A1Y5SFC2_9RHOB</name>